<feature type="coiled-coil region" evidence="6">
    <location>
        <begin position="103"/>
        <end position="137"/>
    </location>
</feature>
<dbReference type="PROSITE" id="PS50217">
    <property type="entry name" value="BZIP"/>
    <property type="match status" value="1"/>
</dbReference>
<dbReference type="GO" id="GO:0089713">
    <property type="term" value="C:Cbf1-Met4-Met28 complex"/>
    <property type="evidence" value="ECO:0007669"/>
    <property type="project" value="TreeGrafter"/>
</dbReference>
<reference evidence="8" key="1">
    <citation type="submission" date="2023-04" db="EMBL/GenBank/DDBJ databases">
        <title>Candida boidinii NBRC 10035.</title>
        <authorList>
            <person name="Ichikawa N."/>
            <person name="Sato H."/>
            <person name="Tonouchi N."/>
        </authorList>
    </citation>
    <scope>NUCLEOTIDE SEQUENCE</scope>
    <source>
        <strain evidence="8">NBRC 10035</strain>
    </source>
</reference>
<dbReference type="Proteomes" id="UP001165120">
    <property type="component" value="Unassembled WGS sequence"/>
</dbReference>
<dbReference type="PANTHER" id="PTHR13044:SF14">
    <property type="entry name" value="CRYPTOCEPHAL, ISOFORM A"/>
    <property type="match status" value="1"/>
</dbReference>
<dbReference type="InterPro" id="IPR004827">
    <property type="entry name" value="bZIP"/>
</dbReference>
<protein>
    <submittedName>
        <fullName evidence="8">Unnamed protein product</fullName>
    </submittedName>
</protein>
<evidence type="ECO:0000256" key="4">
    <source>
        <dbReference type="ARBA" id="ARBA00023163"/>
    </source>
</evidence>
<keyword evidence="5" id="KW-0539">Nucleus</keyword>
<evidence type="ECO:0000256" key="2">
    <source>
        <dbReference type="ARBA" id="ARBA00023015"/>
    </source>
</evidence>
<evidence type="ECO:0000256" key="5">
    <source>
        <dbReference type="ARBA" id="ARBA00023242"/>
    </source>
</evidence>
<proteinExistence type="predicted"/>
<keyword evidence="4" id="KW-0804">Transcription</keyword>
<evidence type="ECO:0000256" key="1">
    <source>
        <dbReference type="ARBA" id="ARBA00004123"/>
    </source>
</evidence>
<gene>
    <name evidence="8" type="ORF">Cboi02_000069500</name>
</gene>
<dbReference type="GO" id="GO:0000977">
    <property type="term" value="F:RNA polymerase II transcription regulatory region sequence-specific DNA binding"/>
    <property type="evidence" value="ECO:0007669"/>
    <property type="project" value="TreeGrafter"/>
</dbReference>
<keyword evidence="9" id="KW-1185">Reference proteome</keyword>
<name>A0A9W6WFI5_CANBO</name>
<dbReference type="PANTHER" id="PTHR13044">
    <property type="entry name" value="ACTIVATING TRANSCRIPTION FACTOR ATF 4/5"/>
    <property type="match status" value="1"/>
</dbReference>
<evidence type="ECO:0000313" key="9">
    <source>
        <dbReference type="Proteomes" id="UP001165120"/>
    </source>
</evidence>
<organism evidence="8 9">
    <name type="scientific">Candida boidinii</name>
    <name type="common">Yeast</name>
    <dbReference type="NCBI Taxonomy" id="5477"/>
    <lineage>
        <taxon>Eukaryota</taxon>
        <taxon>Fungi</taxon>
        <taxon>Dikarya</taxon>
        <taxon>Ascomycota</taxon>
        <taxon>Saccharomycotina</taxon>
        <taxon>Pichiomycetes</taxon>
        <taxon>Pichiales</taxon>
        <taxon>Pichiaceae</taxon>
        <taxon>Ogataea</taxon>
        <taxon>Ogataea/Candida clade</taxon>
    </lineage>
</organism>
<dbReference type="PROSITE" id="PS00036">
    <property type="entry name" value="BZIP_BASIC"/>
    <property type="match status" value="1"/>
</dbReference>
<comment type="subcellular location">
    <subcellularLocation>
        <location evidence="1">Nucleus</location>
    </subcellularLocation>
</comment>
<dbReference type="GO" id="GO:0005634">
    <property type="term" value="C:nucleus"/>
    <property type="evidence" value="ECO:0007669"/>
    <property type="project" value="UniProtKB-SubCell"/>
</dbReference>
<accession>A0A9W6WFI5</accession>
<dbReference type="SUPFAM" id="SSF57959">
    <property type="entry name" value="Leucine zipper domain"/>
    <property type="match status" value="1"/>
</dbReference>
<evidence type="ECO:0000256" key="3">
    <source>
        <dbReference type="ARBA" id="ARBA00023125"/>
    </source>
</evidence>
<keyword evidence="6" id="KW-0175">Coiled coil</keyword>
<dbReference type="AlphaFoldDB" id="A0A9W6WFI5"/>
<keyword evidence="3" id="KW-0238">DNA-binding</keyword>
<dbReference type="InterPro" id="IPR046347">
    <property type="entry name" value="bZIP_sf"/>
</dbReference>
<dbReference type="CDD" id="cd14705">
    <property type="entry name" value="bZIP_Zip1"/>
    <property type="match status" value="1"/>
</dbReference>
<sequence length="202" mass="23197">MISIMIIINFDVFNSESTQKKSVNSLTAETTIESDSIPKQDQVQPKLQKKVSSYTKSKIVPKSLRQELLPSYTSTSNVDEELEKKRRNTAASARFRYKKKLREMEMETKTKELMEKIALLQQKAKTLEVENKCLENLIIDMDKSVPQSDSAFHSPSSSSVLPSNFSLEREIIKKSETSKSNYELLQMLKEKNKNDGFRFTTV</sequence>
<feature type="domain" description="BZIP" evidence="7">
    <location>
        <begin position="78"/>
        <end position="141"/>
    </location>
</feature>
<comment type="caution">
    <text evidence="8">The sequence shown here is derived from an EMBL/GenBank/DDBJ whole genome shotgun (WGS) entry which is preliminary data.</text>
</comment>
<evidence type="ECO:0000313" key="8">
    <source>
        <dbReference type="EMBL" id="GME67266.1"/>
    </source>
</evidence>
<dbReference type="GO" id="GO:0001228">
    <property type="term" value="F:DNA-binding transcription activator activity, RNA polymerase II-specific"/>
    <property type="evidence" value="ECO:0007669"/>
    <property type="project" value="TreeGrafter"/>
</dbReference>
<evidence type="ECO:0000259" key="7">
    <source>
        <dbReference type="PROSITE" id="PS50217"/>
    </source>
</evidence>
<evidence type="ECO:0000256" key="6">
    <source>
        <dbReference type="SAM" id="Coils"/>
    </source>
</evidence>
<dbReference type="Pfam" id="PF07716">
    <property type="entry name" value="bZIP_2"/>
    <property type="match status" value="1"/>
</dbReference>
<dbReference type="Gene3D" id="1.20.5.170">
    <property type="match status" value="1"/>
</dbReference>
<dbReference type="EMBL" id="BSXN01000134">
    <property type="protein sequence ID" value="GME67266.1"/>
    <property type="molecule type" value="Genomic_DNA"/>
</dbReference>
<keyword evidence="2" id="KW-0805">Transcription regulation</keyword>